<keyword evidence="3" id="KW-0378">Hydrolase</keyword>
<dbReference type="SUPFAM" id="SSF54060">
    <property type="entry name" value="His-Me finger endonucleases"/>
    <property type="match status" value="1"/>
</dbReference>
<evidence type="ECO:0000259" key="1">
    <source>
        <dbReference type="Pfam" id="PF07463"/>
    </source>
</evidence>
<dbReference type="InterPro" id="IPR010902">
    <property type="entry name" value="NUMOD4"/>
</dbReference>
<feature type="domain" description="NUMOD4" evidence="1">
    <location>
        <begin position="5"/>
        <end position="63"/>
    </location>
</feature>
<protein>
    <submittedName>
        <fullName evidence="3">DNA endonuclease I-HmuI</fullName>
        <ecNumber evidence="3">3.1.-.-</ecNumber>
    </submittedName>
</protein>
<feature type="domain" description="HNH nuclease" evidence="2">
    <location>
        <begin position="73"/>
        <end position="114"/>
    </location>
</feature>
<dbReference type="Gene3D" id="3.90.75.20">
    <property type="match status" value="1"/>
</dbReference>
<reference evidence="3 4" key="1">
    <citation type="journal article" date="2017" name="BMC Genomics">
        <title>Three novel Pseudomonas phages isolated from composting provide insights into the evolution and diversity of tailed phages.</title>
        <authorList>
            <person name="Amgarten D."/>
            <person name="Martins L.F."/>
            <person name="Lombardi K.C."/>
            <person name="Antunes L.P."/>
            <person name="de Souza A.P.S."/>
            <person name="Nicastro G.G."/>
            <person name="Kitajima E.W."/>
            <person name="Quaggio R.B."/>
            <person name="Upton C."/>
            <person name="Setubal J.C."/>
            <person name="da Silva A.M."/>
        </authorList>
    </citation>
    <scope>NUCLEOTIDE SEQUENCE [LARGE SCALE GENOMIC DNA]</scope>
</reference>
<dbReference type="Pfam" id="PF07463">
    <property type="entry name" value="NUMOD4"/>
    <property type="match status" value="1"/>
</dbReference>
<keyword evidence="3" id="KW-0255">Endonuclease</keyword>
<name>A0A1L2C959_9CAUD</name>
<dbReference type="GO" id="GO:0016788">
    <property type="term" value="F:hydrolase activity, acting on ester bonds"/>
    <property type="evidence" value="ECO:0007669"/>
    <property type="project" value="InterPro"/>
</dbReference>
<dbReference type="EC" id="3.1.-.-" evidence="3"/>
<dbReference type="EMBL" id="KU356690">
    <property type="protein sequence ID" value="AMD43439.1"/>
    <property type="molecule type" value="Genomic_DNA"/>
</dbReference>
<evidence type="ECO:0000259" key="2">
    <source>
        <dbReference type="Pfam" id="PF13392"/>
    </source>
</evidence>
<accession>A0A1L2C959</accession>
<proteinExistence type="predicted"/>
<keyword evidence="4" id="KW-1185">Reference proteome</keyword>
<organism evidence="3 4">
    <name type="scientific">Pseudomonas phage ZC03</name>
    <dbReference type="NCBI Taxonomy" id="1622115"/>
    <lineage>
        <taxon>Viruses</taxon>
        <taxon>Duplodnaviria</taxon>
        <taxon>Heunggongvirae</taxon>
        <taxon>Uroviricota</taxon>
        <taxon>Caudoviricetes</taxon>
        <taxon>Schitoviridae</taxon>
        <taxon>Zicotriavirus</taxon>
        <taxon>Zicotriavirus ZC03</taxon>
    </lineage>
</organism>
<evidence type="ECO:0000313" key="4">
    <source>
        <dbReference type="Proteomes" id="UP000222072"/>
    </source>
</evidence>
<dbReference type="InterPro" id="IPR044925">
    <property type="entry name" value="His-Me_finger_sf"/>
</dbReference>
<dbReference type="Pfam" id="PF13392">
    <property type="entry name" value="HNH_3"/>
    <property type="match status" value="1"/>
</dbReference>
<keyword evidence="3" id="KW-0540">Nuclease</keyword>
<dbReference type="GO" id="GO:0004519">
    <property type="term" value="F:endonuclease activity"/>
    <property type="evidence" value="ECO:0007669"/>
    <property type="project" value="UniProtKB-KW"/>
</dbReference>
<dbReference type="Proteomes" id="UP000222072">
    <property type="component" value="Segment"/>
</dbReference>
<gene>
    <name evidence="3" type="ORF">ZC03_062</name>
</gene>
<sequence>MLNTIWKPVPGFEDQYEVSNTGQVRSKLRYVPTSRGKGLRPVKEKIIAQTLDSAKQYLQVSLWKNNTAKTVNVHRLVASAFHENKDNLREVNHIDGNKLNNNACNLEWCTSSENKIHARKLGLYPNLGLSGSQTSKAIGRKFSKTSKFHNVGRDNRRNKWIGSIKHNGKTYKPKRFDCEIEAAKYVDMLLDEVNDTVRPRNSELLNA</sequence>
<dbReference type="InterPro" id="IPR003615">
    <property type="entry name" value="HNH_nuc"/>
</dbReference>
<evidence type="ECO:0000313" key="3">
    <source>
        <dbReference type="EMBL" id="AMD43439.1"/>
    </source>
</evidence>